<keyword evidence="3 5" id="KW-1133">Transmembrane helix</keyword>
<feature type="transmembrane region" description="Helical" evidence="5">
    <location>
        <begin position="318"/>
        <end position="340"/>
    </location>
</feature>
<sequence>MKSGESKDFIFSVVLLAGTIIGAGVFSLPYIFSRLGVINGIFYLIAFTLIYFVLHWMYGRLLEINKGNYQFFYLTKKYLPSFISLPAALAILGELILTLTIYLILAPVFGQLIFGSSGWIFLLIFWLLGSLFIFAKLSWLGMAEFFGLGSTFLILGLIIFLGLNRPFQVPLWKNFNWSTFFLPFGPLLFSLTGRPAISKVVEFYHRFQDKKKKIPLAKIIFWGTALPAFVYLIFVLGILRLNPQISPEAFNSLGFLSPLVLTLLGLIGLIGIWTSYFILGINLRETLISDLRFSRLFSALLVLFLPPLLYLIGLRNFLAIISLAGNVFLALEAIFIITMWRRAFPQDGRAWLIWPLYFIFALAFIYGVVTFVG</sequence>
<protein>
    <recommendedName>
        <fullName evidence="6">Amino acid transporter transmembrane domain-containing protein</fullName>
    </recommendedName>
</protein>
<dbReference type="InterPro" id="IPR013057">
    <property type="entry name" value="AA_transpt_TM"/>
</dbReference>
<evidence type="ECO:0000256" key="5">
    <source>
        <dbReference type="SAM" id="Phobius"/>
    </source>
</evidence>
<keyword evidence="2 5" id="KW-0812">Transmembrane</keyword>
<name>A0A2H0NBC6_9BACT</name>
<feature type="transmembrane region" description="Helical" evidence="5">
    <location>
        <begin position="145"/>
        <end position="163"/>
    </location>
</feature>
<evidence type="ECO:0000256" key="2">
    <source>
        <dbReference type="ARBA" id="ARBA00022692"/>
    </source>
</evidence>
<dbReference type="EMBL" id="PCWR01000062">
    <property type="protein sequence ID" value="PIR06191.1"/>
    <property type="molecule type" value="Genomic_DNA"/>
</dbReference>
<dbReference type="AlphaFoldDB" id="A0A2H0NBC6"/>
<dbReference type="Gene3D" id="1.20.1740.10">
    <property type="entry name" value="Amino acid/polyamine transporter I"/>
    <property type="match status" value="1"/>
</dbReference>
<dbReference type="GO" id="GO:0016020">
    <property type="term" value="C:membrane"/>
    <property type="evidence" value="ECO:0007669"/>
    <property type="project" value="UniProtKB-SubCell"/>
</dbReference>
<dbReference type="GO" id="GO:0015179">
    <property type="term" value="F:L-amino acid transmembrane transporter activity"/>
    <property type="evidence" value="ECO:0007669"/>
    <property type="project" value="TreeGrafter"/>
</dbReference>
<organism evidence="7 8">
    <name type="scientific">Candidatus Jorgensenbacteria bacterium CG11_big_fil_rev_8_21_14_0_20_38_23</name>
    <dbReference type="NCBI Taxonomy" id="1974594"/>
    <lineage>
        <taxon>Bacteria</taxon>
        <taxon>Candidatus Joergenseniibacteriota</taxon>
    </lineage>
</organism>
<feature type="transmembrane region" description="Helical" evidence="5">
    <location>
        <begin position="38"/>
        <end position="58"/>
    </location>
</feature>
<feature type="transmembrane region" description="Helical" evidence="5">
    <location>
        <begin position="293"/>
        <end position="312"/>
    </location>
</feature>
<dbReference type="Pfam" id="PF01490">
    <property type="entry name" value="Aa_trans"/>
    <property type="match status" value="1"/>
</dbReference>
<evidence type="ECO:0000259" key="6">
    <source>
        <dbReference type="Pfam" id="PF01490"/>
    </source>
</evidence>
<proteinExistence type="predicted"/>
<comment type="subcellular location">
    <subcellularLocation>
        <location evidence="1">Membrane</location>
        <topology evidence="1">Multi-pass membrane protein</topology>
    </subcellularLocation>
</comment>
<evidence type="ECO:0000256" key="4">
    <source>
        <dbReference type="ARBA" id="ARBA00023136"/>
    </source>
</evidence>
<evidence type="ECO:0000313" key="7">
    <source>
        <dbReference type="EMBL" id="PIR06191.1"/>
    </source>
</evidence>
<feature type="transmembrane region" description="Helical" evidence="5">
    <location>
        <begin position="259"/>
        <end position="281"/>
    </location>
</feature>
<evidence type="ECO:0000256" key="1">
    <source>
        <dbReference type="ARBA" id="ARBA00004141"/>
    </source>
</evidence>
<feature type="domain" description="Amino acid transporter transmembrane" evidence="6">
    <location>
        <begin position="12"/>
        <end position="257"/>
    </location>
</feature>
<accession>A0A2H0NBC6</accession>
<dbReference type="Proteomes" id="UP000228867">
    <property type="component" value="Unassembled WGS sequence"/>
</dbReference>
<keyword evidence="4 5" id="KW-0472">Membrane</keyword>
<feature type="transmembrane region" description="Helical" evidence="5">
    <location>
        <begin position="219"/>
        <end position="239"/>
    </location>
</feature>
<feature type="transmembrane region" description="Helical" evidence="5">
    <location>
        <begin position="175"/>
        <end position="198"/>
    </location>
</feature>
<feature type="transmembrane region" description="Helical" evidence="5">
    <location>
        <begin position="352"/>
        <end position="372"/>
    </location>
</feature>
<evidence type="ECO:0000256" key="3">
    <source>
        <dbReference type="ARBA" id="ARBA00022989"/>
    </source>
</evidence>
<gene>
    <name evidence="7" type="ORF">COV54_02975</name>
</gene>
<evidence type="ECO:0000313" key="8">
    <source>
        <dbReference type="Proteomes" id="UP000228867"/>
    </source>
</evidence>
<feature type="transmembrane region" description="Helical" evidence="5">
    <location>
        <begin position="9"/>
        <end position="32"/>
    </location>
</feature>
<dbReference type="PANTHER" id="PTHR22950">
    <property type="entry name" value="AMINO ACID TRANSPORTER"/>
    <property type="match status" value="1"/>
</dbReference>
<reference evidence="7 8" key="1">
    <citation type="submission" date="2017-09" db="EMBL/GenBank/DDBJ databases">
        <title>Depth-based differentiation of microbial function through sediment-hosted aquifers and enrichment of novel symbionts in the deep terrestrial subsurface.</title>
        <authorList>
            <person name="Probst A.J."/>
            <person name="Ladd B."/>
            <person name="Jarett J.K."/>
            <person name="Geller-Mcgrath D.E."/>
            <person name="Sieber C.M."/>
            <person name="Emerson J.B."/>
            <person name="Anantharaman K."/>
            <person name="Thomas B.C."/>
            <person name="Malmstrom R."/>
            <person name="Stieglmeier M."/>
            <person name="Klingl A."/>
            <person name="Woyke T."/>
            <person name="Ryan C.M."/>
            <person name="Banfield J.F."/>
        </authorList>
    </citation>
    <scope>NUCLEOTIDE SEQUENCE [LARGE SCALE GENOMIC DNA]</scope>
    <source>
        <strain evidence="7">CG11_big_fil_rev_8_21_14_0_20_38_23</strain>
    </source>
</reference>
<feature type="transmembrane region" description="Helical" evidence="5">
    <location>
        <begin position="111"/>
        <end position="133"/>
    </location>
</feature>
<feature type="transmembrane region" description="Helical" evidence="5">
    <location>
        <begin position="79"/>
        <end position="105"/>
    </location>
</feature>
<comment type="caution">
    <text evidence="7">The sequence shown here is derived from an EMBL/GenBank/DDBJ whole genome shotgun (WGS) entry which is preliminary data.</text>
</comment>